<keyword evidence="1" id="KW-0175">Coiled coil</keyword>
<dbReference type="Proteomes" id="UP001629432">
    <property type="component" value="Unassembled WGS sequence"/>
</dbReference>
<evidence type="ECO:0000256" key="1">
    <source>
        <dbReference type="SAM" id="Coils"/>
    </source>
</evidence>
<dbReference type="EMBL" id="JAQQCF010000012">
    <property type="protein sequence ID" value="MFM0638035.1"/>
    <property type="molecule type" value="Genomic_DNA"/>
</dbReference>
<accession>A0ABW9DRR2</accession>
<evidence type="ECO:0000313" key="2">
    <source>
        <dbReference type="EMBL" id="MFM0638035.1"/>
    </source>
</evidence>
<dbReference type="RefSeq" id="WP_408336921.1">
    <property type="nucleotide sequence ID" value="NZ_JAQQCF010000012.1"/>
</dbReference>
<protein>
    <submittedName>
        <fullName evidence="2">Uncharacterized protein</fullName>
    </submittedName>
</protein>
<sequence>MSEDTMTPNHIKQLATASGLDFETMDAELLAFANALLSASKPAAPADHSQCCDTPAFCSSVRRCTAKDAPAPAQSGEPVAQYQVRRKAQCEADRRARFRWLNADPEEVEDFIARDELEVRKLYEYPGAPQSVAQTERALTEEQIDDLQEAREILENMIRSVELDGNYSTEATCTFLRQALQCLLAAQPASGDQK</sequence>
<feature type="coiled-coil region" evidence="1">
    <location>
        <begin position="130"/>
        <end position="164"/>
    </location>
</feature>
<gene>
    <name evidence="2" type="ORF">PQQ63_15140</name>
</gene>
<reference evidence="2 3" key="1">
    <citation type="journal article" date="2024" name="Chem. Sci.">
        <title>Discovery of megapolipeptins by genome mining of a Burkholderiales bacteria collection.</title>
        <authorList>
            <person name="Paulo B.S."/>
            <person name="Recchia M.J.J."/>
            <person name="Lee S."/>
            <person name="Fergusson C.H."/>
            <person name="Romanowski S.B."/>
            <person name="Hernandez A."/>
            <person name="Krull N."/>
            <person name="Liu D.Y."/>
            <person name="Cavanagh H."/>
            <person name="Bos A."/>
            <person name="Gray C.A."/>
            <person name="Murphy B.T."/>
            <person name="Linington R.G."/>
            <person name="Eustaquio A.S."/>
        </authorList>
    </citation>
    <scope>NUCLEOTIDE SEQUENCE [LARGE SCALE GENOMIC DNA]</scope>
    <source>
        <strain evidence="2 3">RL17-338-BIC-A</strain>
    </source>
</reference>
<name>A0ABW9DRR2_9BURK</name>
<keyword evidence="3" id="KW-1185">Reference proteome</keyword>
<organism evidence="2 3">
    <name type="scientific">Paraburkholderia metrosideri</name>
    <dbReference type="NCBI Taxonomy" id="580937"/>
    <lineage>
        <taxon>Bacteria</taxon>
        <taxon>Pseudomonadati</taxon>
        <taxon>Pseudomonadota</taxon>
        <taxon>Betaproteobacteria</taxon>
        <taxon>Burkholderiales</taxon>
        <taxon>Burkholderiaceae</taxon>
        <taxon>Paraburkholderia</taxon>
    </lineage>
</organism>
<comment type="caution">
    <text evidence="2">The sequence shown here is derived from an EMBL/GenBank/DDBJ whole genome shotgun (WGS) entry which is preliminary data.</text>
</comment>
<proteinExistence type="predicted"/>
<evidence type="ECO:0000313" key="3">
    <source>
        <dbReference type="Proteomes" id="UP001629432"/>
    </source>
</evidence>